<evidence type="ECO:0000313" key="3">
    <source>
        <dbReference type="Proteomes" id="UP000031631"/>
    </source>
</evidence>
<dbReference type="AlphaFoldDB" id="A0A7U6GKD2"/>
<protein>
    <recommendedName>
        <fullName evidence="4">Porin</fullName>
    </recommendedName>
</protein>
<dbReference type="Gene3D" id="2.40.160.10">
    <property type="entry name" value="Porin"/>
    <property type="match status" value="1"/>
</dbReference>
<evidence type="ECO:0000313" key="2">
    <source>
        <dbReference type="EMBL" id="BAO45192.1"/>
    </source>
</evidence>
<dbReference type="Proteomes" id="UP000031631">
    <property type="component" value="Chromosome"/>
</dbReference>
<dbReference type="Pfam" id="PF07396">
    <property type="entry name" value="Porin_O_P"/>
    <property type="match status" value="2"/>
</dbReference>
<gene>
    <name evidence="2" type="ORF">TBH_C2281</name>
</gene>
<keyword evidence="1" id="KW-0732">Signal</keyword>
<name>A0A7U6GKD2_9GAMM</name>
<feature type="signal peptide" evidence="1">
    <location>
        <begin position="1"/>
        <end position="22"/>
    </location>
</feature>
<dbReference type="KEGG" id="tbn:TBH_C2281"/>
<accession>A0A7U6GKD2</accession>
<sequence length="443" mass="48853">MKKILGCAAVLTASMTINNLHAANWLMLQGTESSSSAPRAKVWGFIQPEFQSTSGTELAAGPWKGQDAAFNMIGPDLDSSDTFQIRRARIGVRGTGFGLDSGVNYFLLVEAGNNGITKLGGGGAVKATDASVTFNYVPHARFRVGLFKTPGSEEGLMAIHVFNYVNFTSMARQQLLERFLAEDGSRKGTDKDATNAPVSAIGAFRDIGVQVFDTFKSGEWEHSYAAMIGNGNGIDWSDNDSNKDYYLYWASERVFGGQKARRQGWKMFAWYNDGTRTLDYVNGIAGKQEFDRKRWGFGTTYLKGKWRAAAEFTWADGMIFNGSDGGAVPGSLNNAGTARASLNMLPEDKADGWYVDLGYKVMPQLELDVRYDTLHRGTDTNKGQRDFETWTLGAQWFFNKKARLIANYEIRSAEAPGWSSSAPPNRILDGMDDRFSVQILAIF</sequence>
<dbReference type="InterPro" id="IPR010870">
    <property type="entry name" value="Porin_O/P"/>
</dbReference>
<evidence type="ECO:0008006" key="4">
    <source>
        <dbReference type="Google" id="ProtNLM"/>
    </source>
</evidence>
<keyword evidence="3" id="KW-1185">Reference proteome</keyword>
<dbReference type="SUPFAM" id="SSF56935">
    <property type="entry name" value="Porins"/>
    <property type="match status" value="1"/>
</dbReference>
<dbReference type="OrthoDB" id="5291529at2"/>
<dbReference type="RefSeq" id="WP_041068561.1">
    <property type="nucleotide sequence ID" value="NZ_AP012273.1"/>
</dbReference>
<organism evidence="2 3">
    <name type="scientific">Thiolapillus brandeum</name>
    <dbReference type="NCBI Taxonomy" id="1076588"/>
    <lineage>
        <taxon>Bacteria</taxon>
        <taxon>Pseudomonadati</taxon>
        <taxon>Pseudomonadota</taxon>
        <taxon>Gammaproteobacteria</taxon>
        <taxon>Chromatiales</taxon>
        <taxon>Sedimenticolaceae</taxon>
        <taxon>Thiolapillus</taxon>
    </lineage>
</organism>
<evidence type="ECO:0000256" key="1">
    <source>
        <dbReference type="SAM" id="SignalP"/>
    </source>
</evidence>
<feature type="chain" id="PRO_5030851985" description="Porin" evidence="1">
    <location>
        <begin position="23"/>
        <end position="443"/>
    </location>
</feature>
<proteinExistence type="predicted"/>
<dbReference type="EMBL" id="AP012273">
    <property type="protein sequence ID" value="BAO45192.1"/>
    <property type="molecule type" value="Genomic_DNA"/>
</dbReference>
<dbReference type="InterPro" id="IPR023614">
    <property type="entry name" value="Porin_dom_sf"/>
</dbReference>
<reference evidence="2 3" key="1">
    <citation type="journal article" date="2014" name="PLoS ONE">
        <title>Physiological and genomic features of a novel sulfur-oxidizing gammaproteobacterium belonging to a previously uncultivated symbiotic lineage isolated from a hydrothermal vent.</title>
        <authorList>
            <person name="Nunoura T."/>
            <person name="Takaki Y."/>
            <person name="Kazama H."/>
            <person name="Kakuta J."/>
            <person name="Shimamura S."/>
            <person name="Makita H."/>
            <person name="Hirai M."/>
            <person name="Miyazaki M."/>
            <person name="Takai K."/>
        </authorList>
    </citation>
    <scope>NUCLEOTIDE SEQUENCE [LARGE SCALE GENOMIC DNA]</scope>
    <source>
        <strain evidence="2 3">Hiromi1</strain>
    </source>
</reference>